<accession>A0A2P5BNL6</accession>
<keyword evidence="2" id="KW-1185">Reference proteome</keyword>
<dbReference type="AlphaFoldDB" id="A0A2P5BNL6"/>
<evidence type="ECO:0000313" key="2">
    <source>
        <dbReference type="Proteomes" id="UP000237105"/>
    </source>
</evidence>
<feature type="non-terminal residue" evidence="1">
    <location>
        <position position="1"/>
    </location>
</feature>
<dbReference type="EMBL" id="JXTB01000246">
    <property type="protein sequence ID" value="PON50391.1"/>
    <property type="molecule type" value="Genomic_DNA"/>
</dbReference>
<organism evidence="1 2">
    <name type="scientific">Parasponia andersonii</name>
    <name type="common">Sponia andersonii</name>
    <dbReference type="NCBI Taxonomy" id="3476"/>
    <lineage>
        <taxon>Eukaryota</taxon>
        <taxon>Viridiplantae</taxon>
        <taxon>Streptophyta</taxon>
        <taxon>Embryophyta</taxon>
        <taxon>Tracheophyta</taxon>
        <taxon>Spermatophyta</taxon>
        <taxon>Magnoliopsida</taxon>
        <taxon>eudicotyledons</taxon>
        <taxon>Gunneridae</taxon>
        <taxon>Pentapetalae</taxon>
        <taxon>rosids</taxon>
        <taxon>fabids</taxon>
        <taxon>Rosales</taxon>
        <taxon>Cannabaceae</taxon>
        <taxon>Parasponia</taxon>
    </lineage>
</organism>
<reference evidence="2" key="1">
    <citation type="submission" date="2016-06" db="EMBL/GenBank/DDBJ databases">
        <title>Parallel loss of symbiosis genes in relatives of nitrogen-fixing non-legume Parasponia.</title>
        <authorList>
            <person name="Van Velzen R."/>
            <person name="Holmer R."/>
            <person name="Bu F."/>
            <person name="Rutten L."/>
            <person name="Van Zeijl A."/>
            <person name="Liu W."/>
            <person name="Santuari L."/>
            <person name="Cao Q."/>
            <person name="Sharma T."/>
            <person name="Shen D."/>
            <person name="Roswanjaya Y."/>
            <person name="Wardhani T."/>
            <person name="Kalhor M.S."/>
            <person name="Jansen J."/>
            <person name="Van den Hoogen J."/>
            <person name="Gungor B."/>
            <person name="Hartog M."/>
            <person name="Hontelez J."/>
            <person name="Verver J."/>
            <person name="Yang W.-C."/>
            <person name="Schijlen E."/>
            <person name="Repin R."/>
            <person name="Schilthuizen M."/>
            <person name="Schranz E."/>
            <person name="Heidstra R."/>
            <person name="Miyata K."/>
            <person name="Fedorova E."/>
            <person name="Kohlen W."/>
            <person name="Bisseling T."/>
            <person name="Smit S."/>
            <person name="Geurts R."/>
        </authorList>
    </citation>
    <scope>NUCLEOTIDE SEQUENCE [LARGE SCALE GENOMIC DNA]</scope>
    <source>
        <strain evidence="2">cv. WU1-14</strain>
    </source>
</reference>
<proteinExistence type="predicted"/>
<name>A0A2P5BNL6_PARAD</name>
<protein>
    <submittedName>
        <fullName evidence="1">Uncharacterized protein</fullName>
    </submittedName>
</protein>
<comment type="caution">
    <text evidence="1">The sequence shown here is derived from an EMBL/GenBank/DDBJ whole genome shotgun (WGS) entry which is preliminary data.</text>
</comment>
<sequence>RTRESATPAVSILKCFAPHHYLVHPGIPSNRKASYIQVYSPANGMIFMDSTISLS</sequence>
<dbReference type="Proteomes" id="UP000237105">
    <property type="component" value="Unassembled WGS sequence"/>
</dbReference>
<gene>
    <name evidence="1" type="ORF">PanWU01x14_223630</name>
</gene>
<evidence type="ECO:0000313" key="1">
    <source>
        <dbReference type="EMBL" id="PON50391.1"/>
    </source>
</evidence>